<feature type="compositionally biased region" description="Basic and acidic residues" evidence="1">
    <location>
        <begin position="160"/>
        <end position="169"/>
    </location>
</feature>
<dbReference type="EMBL" id="RCHS01000399">
    <property type="protein sequence ID" value="RMX59102.1"/>
    <property type="molecule type" value="Genomic_DNA"/>
</dbReference>
<dbReference type="AlphaFoldDB" id="A0A3M6UZN1"/>
<feature type="region of interest" description="Disordered" evidence="1">
    <location>
        <begin position="59"/>
        <end position="186"/>
    </location>
</feature>
<comment type="caution">
    <text evidence="2">The sequence shown here is derived from an EMBL/GenBank/DDBJ whole genome shotgun (WGS) entry which is preliminary data.</text>
</comment>
<gene>
    <name evidence="2" type="ORF">pdam_00009799</name>
</gene>
<name>A0A3M6UZN1_POCDA</name>
<dbReference type="Proteomes" id="UP000275408">
    <property type="component" value="Unassembled WGS sequence"/>
</dbReference>
<reference evidence="2 3" key="1">
    <citation type="journal article" date="2018" name="Sci. Rep.">
        <title>Comparative analysis of the Pocillopora damicornis genome highlights role of immune system in coral evolution.</title>
        <authorList>
            <person name="Cunning R."/>
            <person name="Bay R.A."/>
            <person name="Gillette P."/>
            <person name="Baker A.C."/>
            <person name="Traylor-Knowles N."/>
        </authorList>
    </citation>
    <scope>NUCLEOTIDE SEQUENCE [LARGE SCALE GENOMIC DNA]</scope>
    <source>
        <strain evidence="2">RSMAS</strain>
        <tissue evidence="2">Whole animal</tissue>
    </source>
</reference>
<feature type="compositionally biased region" description="Basic residues" evidence="1">
    <location>
        <begin position="176"/>
        <end position="186"/>
    </location>
</feature>
<proteinExistence type="predicted"/>
<accession>A0A3M6UZN1</accession>
<sequence>MFVCLCNAADPTELCMVHKKGKLFECRKNEEVEEQKLEKKREADRKYYERNRERKIADVKEYKRKTKQTNVGVTRRSQQEKQKQFAAKKKKQEEKDATEERREKIRQQTRERVRRLREKRRQEIRQSSDEDTASPSTPTLPNRMAKKRALKKTVEAMPKTPEKKAEHFEAISSSPRTRKVLQKKGVIKSPEEIKETVALGALAADISEGAEHVKRSRSKNTRAAYSAFKHLAFGQNVAKTRAK</sequence>
<keyword evidence="3" id="KW-1185">Reference proteome</keyword>
<feature type="compositionally biased region" description="Basic and acidic residues" evidence="1">
    <location>
        <begin position="91"/>
        <end position="111"/>
    </location>
</feature>
<evidence type="ECO:0000313" key="2">
    <source>
        <dbReference type="EMBL" id="RMX59102.1"/>
    </source>
</evidence>
<organism evidence="2 3">
    <name type="scientific">Pocillopora damicornis</name>
    <name type="common">Cauliflower coral</name>
    <name type="synonym">Millepora damicornis</name>
    <dbReference type="NCBI Taxonomy" id="46731"/>
    <lineage>
        <taxon>Eukaryota</taxon>
        <taxon>Metazoa</taxon>
        <taxon>Cnidaria</taxon>
        <taxon>Anthozoa</taxon>
        <taxon>Hexacorallia</taxon>
        <taxon>Scleractinia</taxon>
        <taxon>Astrocoeniina</taxon>
        <taxon>Pocilloporidae</taxon>
        <taxon>Pocillopora</taxon>
    </lineage>
</organism>
<dbReference type="OrthoDB" id="5990328at2759"/>
<evidence type="ECO:0000256" key="1">
    <source>
        <dbReference type="SAM" id="MobiDB-lite"/>
    </source>
</evidence>
<evidence type="ECO:0000313" key="3">
    <source>
        <dbReference type="Proteomes" id="UP000275408"/>
    </source>
</evidence>
<protein>
    <submittedName>
        <fullName evidence="2">Uncharacterized protein</fullName>
    </submittedName>
</protein>